<proteinExistence type="predicted"/>
<organism evidence="1 2">
    <name type="scientific">Ideonella oryzae</name>
    <dbReference type="NCBI Taxonomy" id="2937441"/>
    <lineage>
        <taxon>Bacteria</taxon>
        <taxon>Pseudomonadati</taxon>
        <taxon>Pseudomonadota</taxon>
        <taxon>Betaproteobacteria</taxon>
        <taxon>Burkholderiales</taxon>
        <taxon>Sphaerotilaceae</taxon>
        <taxon>Ideonella</taxon>
    </lineage>
</organism>
<sequence length="332" mass="37081">MKVHVLCPASSVTGGPEALHQFVDAGQRLGFDMAMRYLPDDDPDPTPGVFRLYRPRVVREVVDAPDSVVVVPETGPQLLLELRHARRVLWWLSVEHFQSRAEAQRGAGLTGASPLDFVFDPAQRVVHWAQSEYARQWVAQRGASARLLTDYVRDEILDRARALRDGPREDIIAYNPKKGLAFTQALMQVAPPSWRWVPIQNMSPAEVAQLLATAKVYIDFGPHPGRDRIPREAALCGAVVITNTQGSAGNMVDVPIPAASKFDERQPGTVPQVLRRIAQALADHGRLAAELQPYRQWIERQRQAFDDEVFTVLSALEADIVAARRQRLERLA</sequence>
<dbReference type="EMBL" id="JAMXMC010000017">
    <property type="protein sequence ID" value="MCO5979149.1"/>
    <property type="molecule type" value="Genomic_DNA"/>
</dbReference>
<gene>
    <name evidence="1" type="ORF">M0L44_20820</name>
</gene>
<comment type="caution">
    <text evidence="1">The sequence shown here is derived from an EMBL/GenBank/DDBJ whole genome shotgun (WGS) entry which is preliminary data.</text>
</comment>
<keyword evidence="2" id="KW-1185">Reference proteome</keyword>
<protein>
    <recommendedName>
        <fullName evidence="3">Glycosyltransferase</fullName>
    </recommendedName>
</protein>
<reference evidence="1 2" key="1">
    <citation type="submission" date="2022-06" db="EMBL/GenBank/DDBJ databases">
        <title>Ideonella sp. NS12-5 Genome sequencing and assembly.</title>
        <authorList>
            <person name="Jung Y."/>
        </authorList>
    </citation>
    <scope>NUCLEOTIDE SEQUENCE [LARGE SCALE GENOMIC DNA]</scope>
    <source>
        <strain evidence="1 2">NS12-5</strain>
    </source>
</reference>
<dbReference type="RefSeq" id="WP_252772102.1">
    <property type="nucleotide sequence ID" value="NZ_JAMXMC010000017.1"/>
</dbReference>
<dbReference type="Proteomes" id="UP001204851">
    <property type="component" value="Unassembled WGS sequence"/>
</dbReference>
<evidence type="ECO:0000313" key="2">
    <source>
        <dbReference type="Proteomes" id="UP001204851"/>
    </source>
</evidence>
<evidence type="ECO:0008006" key="3">
    <source>
        <dbReference type="Google" id="ProtNLM"/>
    </source>
</evidence>
<evidence type="ECO:0000313" key="1">
    <source>
        <dbReference type="EMBL" id="MCO5979149.1"/>
    </source>
</evidence>
<accession>A0ABT1BSE3</accession>
<name>A0ABT1BSE3_9BURK</name>